<dbReference type="EMBL" id="VDEP01000212">
    <property type="protein sequence ID" value="KAA1123070.1"/>
    <property type="molecule type" value="Genomic_DNA"/>
</dbReference>
<protein>
    <submittedName>
        <fullName evidence="2">Uncharacterized protein</fullName>
    </submittedName>
</protein>
<evidence type="ECO:0000313" key="3">
    <source>
        <dbReference type="Proteomes" id="UP000325313"/>
    </source>
</evidence>
<dbReference type="Proteomes" id="UP000325313">
    <property type="component" value="Unassembled WGS sequence"/>
</dbReference>
<reference evidence="2 3" key="1">
    <citation type="submission" date="2019-05" db="EMBL/GenBank/DDBJ databases">
        <title>Emergence of the Ug99 lineage of the wheat stem rust pathogen through somatic hybridization.</title>
        <authorList>
            <person name="Li F."/>
            <person name="Upadhyaya N.M."/>
            <person name="Sperschneider J."/>
            <person name="Matny O."/>
            <person name="Nguyen-Phuc H."/>
            <person name="Mago R."/>
            <person name="Raley C."/>
            <person name="Miller M.E."/>
            <person name="Silverstein K.A.T."/>
            <person name="Henningsen E."/>
            <person name="Hirsch C.D."/>
            <person name="Visser B."/>
            <person name="Pretorius Z.A."/>
            <person name="Steffenson B.J."/>
            <person name="Schwessinger B."/>
            <person name="Dodds P.N."/>
            <person name="Figueroa M."/>
        </authorList>
    </citation>
    <scope>NUCLEOTIDE SEQUENCE [LARGE SCALE GENOMIC DNA]</scope>
    <source>
        <strain evidence="2 3">Ug99</strain>
    </source>
</reference>
<evidence type="ECO:0000256" key="1">
    <source>
        <dbReference type="SAM" id="MobiDB-lite"/>
    </source>
</evidence>
<feature type="region of interest" description="Disordered" evidence="1">
    <location>
        <begin position="1"/>
        <end position="22"/>
    </location>
</feature>
<dbReference type="AlphaFoldDB" id="A0A5B0RBM2"/>
<evidence type="ECO:0000313" key="2">
    <source>
        <dbReference type="EMBL" id="KAA1123070.1"/>
    </source>
</evidence>
<organism evidence="2 3">
    <name type="scientific">Puccinia graminis f. sp. tritici</name>
    <dbReference type="NCBI Taxonomy" id="56615"/>
    <lineage>
        <taxon>Eukaryota</taxon>
        <taxon>Fungi</taxon>
        <taxon>Dikarya</taxon>
        <taxon>Basidiomycota</taxon>
        <taxon>Pucciniomycotina</taxon>
        <taxon>Pucciniomycetes</taxon>
        <taxon>Pucciniales</taxon>
        <taxon>Pucciniaceae</taxon>
        <taxon>Puccinia</taxon>
    </lineage>
</organism>
<gene>
    <name evidence="2" type="ORF">PGTUg99_017790</name>
</gene>
<proteinExistence type="predicted"/>
<comment type="caution">
    <text evidence="2">The sequence shown here is derived from an EMBL/GenBank/DDBJ whole genome shotgun (WGS) entry which is preliminary data.</text>
</comment>
<name>A0A5B0RBM2_PUCGR</name>
<accession>A0A5B0RBM2</accession>
<sequence length="62" mass="6942">MTSSQLKLTPISEPRATNGKDACPVTLESRSLKVSSSYDNFEPHMYSVQHEFSTTPLLQKKV</sequence>